<dbReference type="RefSeq" id="WP_138319164.1">
    <property type="nucleotide sequence ID" value="NZ_VCBC01000005.1"/>
</dbReference>
<keyword evidence="1" id="KW-0472">Membrane</keyword>
<dbReference type="AlphaFoldDB" id="A0A5R9INX5"/>
<keyword evidence="1" id="KW-1133">Transmembrane helix</keyword>
<reference evidence="2 3" key="1">
    <citation type="submission" date="2019-05" db="EMBL/GenBank/DDBJ databases">
        <title>Genome sequences of Thalassotalea litorea 1K03283.</title>
        <authorList>
            <person name="Zhang D."/>
        </authorList>
    </citation>
    <scope>NUCLEOTIDE SEQUENCE [LARGE SCALE GENOMIC DNA]</scope>
    <source>
        <strain evidence="2 3">MCCC 1K03283</strain>
    </source>
</reference>
<accession>A0A5R9INX5</accession>
<evidence type="ECO:0000313" key="2">
    <source>
        <dbReference type="EMBL" id="TLU66289.1"/>
    </source>
</evidence>
<evidence type="ECO:0000313" key="3">
    <source>
        <dbReference type="Proteomes" id="UP000307790"/>
    </source>
</evidence>
<feature type="transmembrane region" description="Helical" evidence="1">
    <location>
        <begin position="6"/>
        <end position="29"/>
    </location>
</feature>
<evidence type="ECO:0008006" key="4">
    <source>
        <dbReference type="Google" id="ProtNLM"/>
    </source>
</evidence>
<name>A0A5R9INX5_9GAMM</name>
<protein>
    <recommendedName>
        <fullName evidence="4">DUF4345 domain-containing protein</fullName>
    </recommendedName>
</protein>
<feature type="transmembrane region" description="Helical" evidence="1">
    <location>
        <begin position="101"/>
        <end position="120"/>
    </location>
</feature>
<gene>
    <name evidence="2" type="ORF">FE810_06200</name>
</gene>
<sequence>MSFSFVVTVTAVAAFILGVGWLFFAPVLIRRWGMQVHSETVVVGRRLGTAYLGIAIILLLARTAPLSQLRLAISAGLLFAMVVLAMLGVKEYQAKRVNASILISVALEVFLTIGYAQVLVDDLKTLSVL</sequence>
<keyword evidence="3" id="KW-1185">Reference proteome</keyword>
<feature type="transmembrane region" description="Helical" evidence="1">
    <location>
        <begin position="71"/>
        <end position="89"/>
    </location>
</feature>
<dbReference type="OrthoDB" id="8776172at2"/>
<dbReference type="Proteomes" id="UP000307790">
    <property type="component" value="Unassembled WGS sequence"/>
</dbReference>
<organism evidence="2 3">
    <name type="scientific">Thalassotalea litorea</name>
    <dbReference type="NCBI Taxonomy" id="2020715"/>
    <lineage>
        <taxon>Bacteria</taxon>
        <taxon>Pseudomonadati</taxon>
        <taxon>Pseudomonadota</taxon>
        <taxon>Gammaproteobacteria</taxon>
        <taxon>Alteromonadales</taxon>
        <taxon>Colwelliaceae</taxon>
        <taxon>Thalassotalea</taxon>
    </lineage>
</organism>
<keyword evidence="1" id="KW-0812">Transmembrane</keyword>
<comment type="caution">
    <text evidence="2">The sequence shown here is derived from an EMBL/GenBank/DDBJ whole genome shotgun (WGS) entry which is preliminary data.</text>
</comment>
<evidence type="ECO:0000256" key="1">
    <source>
        <dbReference type="SAM" id="Phobius"/>
    </source>
</evidence>
<dbReference type="EMBL" id="VCBC01000005">
    <property type="protein sequence ID" value="TLU66289.1"/>
    <property type="molecule type" value="Genomic_DNA"/>
</dbReference>
<feature type="transmembrane region" description="Helical" evidence="1">
    <location>
        <begin position="49"/>
        <end position="65"/>
    </location>
</feature>
<proteinExistence type="predicted"/>